<keyword evidence="4" id="KW-1185">Reference proteome</keyword>
<proteinExistence type="predicted"/>
<dbReference type="Proteomes" id="UP000032680">
    <property type="component" value="Unassembled WGS sequence"/>
</dbReference>
<feature type="domain" description="Helicase HerA central" evidence="2">
    <location>
        <begin position="150"/>
        <end position="261"/>
    </location>
</feature>
<gene>
    <name evidence="3" type="ORF">Asru_0238_05</name>
</gene>
<dbReference type="Pfam" id="PF01935">
    <property type="entry name" value="DUF87"/>
    <property type="match status" value="1"/>
</dbReference>
<dbReference type="NCBIfam" id="NF042943">
    <property type="entry name" value="HerA_antiphage"/>
    <property type="match status" value="1"/>
</dbReference>
<dbReference type="InterPro" id="IPR002789">
    <property type="entry name" value="HerA_central"/>
</dbReference>
<dbReference type="SUPFAM" id="SSF52540">
    <property type="entry name" value="P-loop containing nucleoside triphosphate hydrolases"/>
    <property type="match status" value="1"/>
</dbReference>
<evidence type="ECO:0000313" key="4">
    <source>
        <dbReference type="Proteomes" id="UP000032680"/>
    </source>
</evidence>
<organism evidence="3 4">
    <name type="scientific">Acidisphaera rubrifaciens HS-AP3</name>
    <dbReference type="NCBI Taxonomy" id="1231350"/>
    <lineage>
        <taxon>Bacteria</taxon>
        <taxon>Pseudomonadati</taxon>
        <taxon>Pseudomonadota</taxon>
        <taxon>Alphaproteobacteria</taxon>
        <taxon>Acetobacterales</taxon>
        <taxon>Acetobacteraceae</taxon>
        <taxon>Acidisphaera</taxon>
    </lineage>
</organism>
<reference evidence="3 4" key="1">
    <citation type="submission" date="2012-11" db="EMBL/GenBank/DDBJ databases">
        <title>Whole genome sequence of Acidisphaera rubrifaciens HS-AP3.</title>
        <authorList>
            <person name="Azuma Y."/>
            <person name="Higashiura N."/>
            <person name="Hirakawa H."/>
            <person name="Matsushita K."/>
        </authorList>
    </citation>
    <scope>NUCLEOTIDE SEQUENCE [LARGE SCALE GENOMIC DNA]</scope>
    <source>
        <strain evidence="3 4">HS-AP3</strain>
    </source>
</reference>
<dbReference type="InterPro" id="IPR008571">
    <property type="entry name" value="HerA-like"/>
</dbReference>
<protein>
    <recommendedName>
        <fullName evidence="2">Helicase HerA central domain-containing protein</fullName>
    </recommendedName>
</protein>
<dbReference type="InterPro" id="IPR027417">
    <property type="entry name" value="P-loop_NTPase"/>
</dbReference>
<name>A0A0D6P8E2_9PROT</name>
<feature type="region of interest" description="Disordered" evidence="1">
    <location>
        <begin position="557"/>
        <end position="577"/>
    </location>
</feature>
<dbReference type="EMBL" id="BANB01000238">
    <property type="protein sequence ID" value="GAN77109.1"/>
    <property type="molecule type" value="Genomic_DNA"/>
</dbReference>
<evidence type="ECO:0000259" key="2">
    <source>
        <dbReference type="Pfam" id="PF01935"/>
    </source>
</evidence>
<evidence type="ECO:0000256" key="1">
    <source>
        <dbReference type="SAM" id="MobiDB-lite"/>
    </source>
</evidence>
<dbReference type="PANTHER" id="PTHR42957">
    <property type="entry name" value="HELICASE MJ1565-RELATED"/>
    <property type="match status" value="1"/>
</dbReference>
<comment type="caution">
    <text evidence="3">The sequence shown here is derived from an EMBL/GenBank/DDBJ whole genome shotgun (WGS) entry which is preliminary data.</text>
</comment>
<evidence type="ECO:0000313" key="3">
    <source>
        <dbReference type="EMBL" id="GAN77109.1"/>
    </source>
</evidence>
<dbReference type="PANTHER" id="PTHR42957:SF1">
    <property type="entry name" value="HELICASE MJ1565-RELATED"/>
    <property type="match status" value="1"/>
</dbReference>
<dbReference type="Gene3D" id="3.40.50.300">
    <property type="entry name" value="P-loop containing nucleotide triphosphate hydrolases"/>
    <property type="match status" value="2"/>
</dbReference>
<accession>A0A0D6P8E2</accession>
<dbReference type="AlphaFoldDB" id="A0A0D6P8E2"/>
<sequence length="577" mass="62488">MSSRRPIGYVVEIDGPQLLVNLLEDSRGHVAGHRDGLSTVEQPGDLVGIDAGAETIILRIMTVAFAEPREVHATGRGRSSHVPQEPLRQLRGRVVGFLAKRDGRLAFSPQEWRLPVLGASVYPLSDIETVATIGANGIEAEQIRLGADSRNRAVEVCANIDQVLGRHMAILGSTGQGKTHFVAAVLQQLVRLPKSRIVVFDVNGEYTPAFAHLEQRVKITQLGGPNGGLRIPYYALGRHGLSRLLIPSEKAQMPTLRFAIEHLRFVEADARGAKPVGGQANVLFDDCHTGNPAQANQAISAIRAGTSPLANQWPHMRALSCLATEWYVLSPGRNGVERNAFQYGHIQSMINRIRGLIEDPQFTSVVEIAGGDGLVHPLSMDAECAALVRAVFGPPVFGQNDWSVHIVDLSHLTQDLMPFVLGSLLEMFAAEIFKRGPGNTHPTMLALEEAHHYLRQLPGESDGGQQALAYERLAKEGRKFGLSLLISTQRPSEVSPTVLSQCGTWAVFRLNNEADQRAVASAAETVGVNVSRQLAGLGRGEAIIFGAALPVPTRLAVSRPNPEPDSKDPPFLQEWSA</sequence>